<protein>
    <submittedName>
        <fullName evidence="3">Uncharacterized protein LOC109396190 isoform X1</fullName>
    </submittedName>
</protein>
<accession>A0A8B7TE52</accession>
<feature type="compositionally biased region" description="Basic and acidic residues" evidence="1">
    <location>
        <begin position="123"/>
        <end position="139"/>
    </location>
</feature>
<organism evidence="2 3">
    <name type="scientific">Hipposideros armiger</name>
    <name type="common">Great Himalayan leaf-nosed bat</name>
    <dbReference type="NCBI Taxonomy" id="186990"/>
    <lineage>
        <taxon>Eukaryota</taxon>
        <taxon>Metazoa</taxon>
        <taxon>Chordata</taxon>
        <taxon>Craniata</taxon>
        <taxon>Vertebrata</taxon>
        <taxon>Euteleostomi</taxon>
        <taxon>Mammalia</taxon>
        <taxon>Eutheria</taxon>
        <taxon>Laurasiatheria</taxon>
        <taxon>Chiroptera</taxon>
        <taxon>Yinpterochiroptera</taxon>
        <taxon>Rhinolophoidea</taxon>
        <taxon>Hipposideridae</taxon>
        <taxon>Hipposideros</taxon>
    </lineage>
</organism>
<keyword evidence="2" id="KW-1185">Reference proteome</keyword>
<dbReference type="KEGG" id="hai:109396190"/>
<dbReference type="AlphaFoldDB" id="A0A8B7TE52"/>
<proteinExistence type="predicted"/>
<dbReference type="GeneID" id="109396190"/>
<evidence type="ECO:0000256" key="1">
    <source>
        <dbReference type="SAM" id="MobiDB-lite"/>
    </source>
</evidence>
<name>A0A8B7TE52_HIPAR</name>
<dbReference type="Proteomes" id="UP000694851">
    <property type="component" value="Unplaced"/>
</dbReference>
<gene>
    <name evidence="3" type="primary">LOC109396190</name>
</gene>
<feature type="compositionally biased region" description="Low complexity" evidence="1">
    <location>
        <begin position="156"/>
        <end position="170"/>
    </location>
</feature>
<evidence type="ECO:0000313" key="2">
    <source>
        <dbReference type="Proteomes" id="UP000694851"/>
    </source>
</evidence>
<reference evidence="3" key="1">
    <citation type="submission" date="2025-08" db="UniProtKB">
        <authorList>
            <consortium name="RefSeq"/>
        </authorList>
    </citation>
    <scope>IDENTIFICATION</scope>
    <source>
        <tissue evidence="3">Muscle</tissue>
    </source>
</reference>
<sequence length="278" mass="29776">MKQRWILHTPRGDELPTGIPAFSIFQRGGGEAWKAREARKPGPAVAGRPGAPQRGAEKLEFAEPEAPSSKASRSWRGGWGGRSGVRPATCRSSARRSPRPPEPSGRRRRRPVGPVLEPTDNPSDDHREERQDAGHRQADGPHGGGRPCRRGRARGRPAAGGSPAASTAVVVDEDEAGEEQHHHGEEGEDHAHAAGEALLPELEGDAETQIQPGRADVQTLTAGNGGCTSPYEERRLLANKQGAEGGCLGPLSWGCSHFLRILCRRQQDTPGNICGKEE</sequence>
<feature type="region of interest" description="Disordered" evidence="1">
    <location>
        <begin position="1"/>
        <end position="194"/>
    </location>
</feature>
<evidence type="ECO:0000313" key="3">
    <source>
        <dbReference type="RefSeq" id="XP_019523369.1"/>
    </source>
</evidence>
<feature type="compositionally biased region" description="Low complexity" evidence="1">
    <location>
        <begin position="41"/>
        <end position="54"/>
    </location>
</feature>
<dbReference type="RefSeq" id="XP_019523369.1">
    <property type="nucleotide sequence ID" value="XM_019667824.1"/>
</dbReference>
<feature type="compositionally biased region" description="Basic and acidic residues" evidence="1">
    <location>
        <begin position="178"/>
        <end position="193"/>
    </location>
</feature>